<feature type="compositionally biased region" description="Polar residues" evidence="1">
    <location>
        <begin position="89"/>
        <end position="100"/>
    </location>
</feature>
<feature type="region of interest" description="Disordered" evidence="1">
    <location>
        <begin position="89"/>
        <end position="131"/>
    </location>
</feature>
<dbReference type="Proteomes" id="UP001151760">
    <property type="component" value="Unassembled WGS sequence"/>
</dbReference>
<evidence type="ECO:0000313" key="2">
    <source>
        <dbReference type="EMBL" id="GJT56563.1"/>
    </source>
</evidence>
<sequence>MDTSSHSFKLAQSSYKNPQFSTTIVSSIYSLSISGLIHPIPQEVTQIDSGLVVPVFKQGDDPIDAINKIFSFLSTVVSSHFLNTNNQLRNSSNLRQQSTIHDGRETVQPVQRRQSSFATSTSGTRANISGT</sequence>
<name>A0ABQ5EZS3_9ASTR</name>
<proteinExistence type="predicted"/>
<organism evidence="2 3">
    <name type="scientific">Tanacetum coccineum</name>
    <dbReference type="NCBI Taxonomy" id="301880"/>
    <lineage>
        <taxon>Eukaryota</taxon>
        <taxon>Viridiplantae</taxon>
        <taxon>Streptophyta</taxon>
        <taxon>Embryophyta</taxon>
        <taxon>Tracheophyta</taxon>
        <taxon>Spermatophyta</taxon>
        <taxon>Magnoliopsida</taxon>
        <taxon>eudicotyledons</taxon>
        <taxon>Gunneridae</taxon>
        <taxon>Pentapetalae</taxon>
        <taxon>asterids</taxon>
        <taxon>campanulids</taxon>
        <taxon>Asterales</taxon>
        <taxon>Asteraceae</taxon>
        <taxon>Asteroideae</taxon>
        <taxon>Anthemideae</taxon>
        <taxon>Anthemidinae</taxon>
        <taxon>Tanacetum</taxon>
    </lineage>
</organism>
<comment type="caution">
    <text evidence="2">The sequence shown here is derived from an EMBL/GenBank/DDBJ whole genome shotgun (WGS) entry which is preliminary data.</text>
</comment>
<evidence type="ECO:0000313" key="3">
    <source>
        <dbReference type="Proteomes" id="UP001151760"/>
    </source>
</evidence>
<dbReference type="EMBL" id="BQNB010016855">
    <property type="protein sequence ID" value="GJT56563.1"/>
    <property type="molecule type" value="Genomic_DNA"/>
</dbReference>
<feature type="compositionally biased region" description="Polar residues" evidence="1">
    <location>
        <begin position="108"/>
        <end position="131"/>
    </location>
</feature>
<reference evidence="2" key="1">
    <citation type="journal article" date="2022" name="Int. J. Mol. Sci.">
        <title>Draft Genome of Tanacetum Coccineum: Genomic Comparison of Closely Related Tanacetum-Family Plants.</title>
        <authorList>
            <person name="Yamashiro T."/>
            <person name="Shiraishi A."/>
            <person name="Nakayama K."/>
            <person name="Satake H."/>
        </authorList>
    </citation>
    <scope>NUCLEOTIDE SEQUENCE</scope>
</reference>
<accession>A0ABQ5EZS3</accession>
<gene>
    <name evidence="2" type="ORF">Tco_0991617</name>
</gene>
<evidence type="ECO:0000256" key="1">
    <source>
        <dbReference type="SAM" id="MobiDB-lite"/>
    </source>
</evidence>
<reference evidence="2" key="2">
    <citation type="submission" date="2022-01" db="EMBL/GenBank/DDBJ databases">
        <authorList>
            <person name="Yamashiro T."/>
            <person name="Shiraishi A."/>
            <person name="Satake H."/>
            <person name="Nakayama K."/>
        </authorList>
    </citation>
    <scope>NUCLEOTIDE SEQUENCE</scope>
</reference>
<protein>
    <submittedName>
        <fullName evidence="2">Uncharacterized protein</fullName>
    </submittedName>
</protein>
<keyword evidence="3" id="KW-1185">Reference proteome</keyword>